<sequence>MTRESARQHFPRGLVQPPNGFRFGTDALLLACFAASLPGRRVLDCGTGCGPVGLGMLLSGEDSQRLVLGLDKAPEMIAAANANAQALGFGDRFAARLLDMRDLRDRPDIVSAESMDLVVANPPYRHPDSGRRPPSADRETARFEVDGGLEAFVDAAAYALVNAGRFACVHLAERLAHVVRSLAARNLEIKHILPISPRRDAPAKQMLVLARKNGRPGLRLDPPLALYEGEGAETRLSRQALRFCPFLACNASPGTFAAAAE</sequence>
<dbReference type="EMBL" id="AECZ01000007">
    <property type="protein sequence ID" value="EFL51917.1"/>
    <property type="molecule type" value="Genomic_DNA"/>
</dbReference>
<keyword evidence="3" id="KW-1185">Reference proteome</keyword>
<dbReference type="AlphaFoldDB" id="E1JV03"/>
<comment type="caution">
    <text evidence="2">The sequence shown here is derived from an EMBL/GenBank/DDBJ whole genome shotgun (WGS) entry which is preliminary data.</text>
</comment>
<dbReference type="PANTHER" id="PTHR47739:SF1">
    <property type="entry name" value="TRNA1(VAL) (ADENINE(37)-N6)-METHYLTRANSFERASE"/>
    <property type="match status" value="1"/>
</dbReference>
<dbReference type="CDD" id="cd02440">
    <property type="entry name" value="AdoMet_MTases"/>
    <property type="match status" value="1"/>
</dbReference>
<dbReference type="Gene3D" id="3.40.50.150">
    <property type="entry name" value="Vaccinia Virus protein VP39"/>
    <property type="match status" value="1"/>
</dbReference>
<dbReference type="STRING" id="596151.DesfrDRAFT_1452"/>
<evidence type="ECO:0000313" key="2">
    <source>
        <dbReference type="EMBL" id="EFL51917.1"/>
    </source>
</evidence>
<proteinExistence type="predicted"/>
<dbReference type="OrthoDB" id="5489421at2"/>
<dbReference type="PANTHER" id="PTHR47739">
    <property type="entry name" value="TRNA1(VAL) (ADENINE(37)-N6)-METHYLTRANSFERASE"/>
    <property type="match status" value="1"/>
</dbReference>
<dbReference type="GO" id="GO:0032259">
    <property type="term" value="P:methylation"/>
    <property type="evidence" value="ECO:0007669"/>
    <property type="project" value="UniProtKB-KW"/>
</dbReference>
<organism evidence="2 3">
    <name type="scientific">Solidesulfovibrio fructosivorans JJ]</name>
    <dbReference type="NCBI Taxonomy" id="596151"/>
    <lineage>
        <taxon>Bacteria</taxon>
        <taxon>Pseudomonadati</taxon>
        <taxon>Thermodesulfobacteriota</taxon>
        <taxon>Desulfovibrionia</taxon>
        <taxon>Desulfovibrionales</taxon>
        <taxon>Desulfovibrionaceae</taxon>
        <taxon>Solidesulfovibrio</taxon>
    </lineage>
</organism>
<dbReference type="SUPFAM" id="SSF53335">
    <property type="entry name" value="S-adenosyl-L-methionine-dependent methyltransferases"/>
    <property type="match status" value="1"/>
</dbReference>
<evidence type="ECO:0000259" key="1">
    <source>
        <dbReference type="Pfam" id="PF13847"/>
    </source>
</evidence>
<dbReference type="InterPro" id="IPR002052">
    <property type="entry name" value="DNA_methylase_N6_adenine_CS"/>
</dbReference>
<keyword evidence="2" id="KW-0808">Transferase</keyword>
<dbReference type="PROSITE" id="PS00092">
    <property type="entry name" value="N6_MTASE"/>
    <property type="match status" value="1"/>
</dbReference>
<gene>
    <name evidence="2" type="ORF">DesfrDRAFT_1452</name>
</gene>
<dbReference type="RefSeq" id="WP_005992511.1">
    <property type="nucleotide sequence ID" value="NZ_AECZ01000007.1"/>
</dbReference>
<dbReference type="GO" id="GO:0003676">
    <property type="term" value="F:nucleic acid binding"/>
    <property type="evidence" value="ECO:0007669"/>
    <property type="project" value="InterPro"/>
</dbReference>
<keyword evidence="2" id="KW-0489">Methyltransferase</keyword>
<name>E1JV03_SOLFR</name>
<protein>
    <submittedName>
        <fullName evidence="2">Putative RNA methylase</fullName>
    </submittedName>
</protein>
<dbReference type="InterPro" id="IPR050210">
    <property type="entry name" value="tRNA_Adenine-N(6)_MTase"/>
</dbReference>
<reference evidence="2 3" key="1">
    <citation type="submission" date="2010-08" db="EMBL/GenBank/DDBJ databases">
        <title>The draft genome of Desulfovibrio fructosovorans JJ.</title>
        <authorList>
            <consortium name="US DOE Joint Genome Institute (JGI-PGF)"/>
            <person name="Lucas S."/>
            <person name="Copeland A."/>
            <person name="Lapidus A."/>
            <person name="Cheng J.-F."/>
            <person name="Bruce D."/>
            <person name="Goodwin L."/>
            <person name="Pitluck S."/>
            <person name="Land M.L."/>
            <person name="Hauser L."/>
            <person name="Chang Y.-J."/>
            <person name="Jeffries C."/>
            <person name="Wall J.D."/>
            <person name="Stahl D.A."/>
            <person name="Arkin A.P."/>
            <person name="Dehal P."/>
            <person name="Stolyar S.M."/>
            <person name="Hazen T.C."/>
            <person name="Woyke T.J."/>
        </authorList>
    </citation>
    <scope>NUCLEOTIDE SEQUENCE [LARGE SCALE GENOMIC DNA]</scope>
    <source>
        <strain evidence="2 3">JJ</strain>
    </source>
</reference>
<evidence type="ECO:0000313" key="3">
    <source>
        <dbReference type="Proteomes" id="UP000006250"/>
    </source>
</evidence>
<dbReference type="GO" id="GO:0008168">
    <property type="term" value="F:methyltransferase activity"/>
    <property type="evidence" value="ECO:0007669"/>
    <property type="project" value="UniProtKB-KW"/>
</dbReference>
<dbReference type="Pfam" id="PF13847">
    <property type="entry name" value="Methyltransf_31"/>
    <property type="match status" value="1"/>
</dbReference>
<accession>E1JV03</accession>
<dbReference type="InterPro" id="IPR025714">
    <property type="entry name" value="Methyltranfer_dom"/>
</dbReference>
<feature type="domain" description="Methyltransferase" evidence="1">
    <location>
        <begin position="39"/>
        <end position="121"/>
    </location>
</feature>
<dbReference type="eggNOG" id="COG4123">
    <property type="taxonomic scope" value="Bacteria"/>
</dbReference>
<dbReference type="Proteomes" id="UP000006250">
    <property type="component" value="Unassembled WGS sequence"/>
</dbReference>
<dbReference type="InterPro" id="IPR029063">
    <property type="entry name" value="SAM-dependent_MTases_sf"/>
</dbReference>